<dbReference type="EMBL" id="MU129027">
    <property type="protein sequence ID" value="KAF9509845.1"/>
    <property type="molecule type" value="Genomic_DNA"/>
</dbReference>
<evidence type="ECO:0000313" key="1">
    <source>
        <dbReference type="EMBL" id="KAF9509845.1"/>
    </source>
</evidence>
<sequence length="365" mass="40530">MVPSPSSLQQQRHDLATVINKFTAHEIFQSDPPIRVPFSDRTAYFQQLMEVMVPQLLGQFPVNGAWDKELTLFAESLLDLFSRGVRRLHGLFRNQRHYERSWLADIICFTSYMNSWHRMGVKIEDGVSSPSDLCERAISVATGILGILDSEIVLFEDESSRVPSPWRAFRTVMLEMLSLAKDLLDVTSKSFPFTIFHLVMTVNSDAGLDPFRKSNSAKVSITLGSALEAYDLAGAILKITTDTLALPLCCEPFVADIRRTNTELVCVILCTFLDASSGSLVSLTEPDISFSMLRATESLVVLLQCSNSLSPLPSFLCRLVTVRLLLGPRLDCRKIDDLLMKGILALPSTFSLSGPASQFAETLRA</sequence>
<dbReference type="AlphaFoldDB" id="A0A9P6DTR4"/>
<dbReference type="Proteomes" id="UP000886523">
    <property type="component" value="Unassembled WGS sequence"/>
</dbReference>
<proteinExistence type="predicted"/>
<reference evidence="1" key="1">
    <citation type="journal article" date="2020" name="Nat. Commun.">
        <title>Large-scale genome sequencing of mycorrhizal fungi provides insights into the early evolution of symbiotic traits.</title>
        <authorList>
            <person name="Miyauchi S."/>
            <person name="Kiss E."/>
            <person name="Kuo A."/>
            <person name="Drula E."/>
            <person name="Kohler A."/>
            <person name="Sanchez-Garcia M."/>
            <person name="Morin E."/>
            <person name="Andreopoulos B."/>
            <person name="Barry K.W."/>
            <person name="Bonito G."/>
            <person name="Buee M."/>
            <person name="Carver A."/>
            <person name="Chen C."/>
            <person name="Cichocki N."/>
            <person name="Clum A."/>
            <person name="Culley D."/>
            <person name="Crous P.W."/>
            <person name="Fauchery L."/>
            <person name="Girlanda M."/>
            <person name="Hayes R.D."/>
            <person name="Keri Z."/>
            <person name="LaButti K."/>
            <person name="Lipzen A."/>
            <person name="Lombard V."/>
            <person name="Magnuson J."/>
            <person name="Maillard F."/>
            <person name="Murat C."/>
            <person name="Nolan M."/>
            <person name="Ohm R.A."/>
            <person name="Pangilinan J."/>
            <person name="Pereira M.F."/>
            <person name="Perotto S."/>
            <person name="Peter M."/>
            <person name="Pfister S."/>
            <person name="Riley R."/>
            <person name="Sitrit Y."/>
            <person name="Stielow J.B."/>
            <person name="Szollosi G."/>
            <person name="Zifcakova L."/>
            <person name="Stursova M."/>
            <person name="Spatafora J.W."/>
            <person name="Tedersoo L."/>
            <person name="Vaario L.M."/>
            <person name="Yamada A."/>
            <person name="Yan M."/>
            <person name="Wang P."/>
            <person name="Xu J."/>
            <person name="Bruns T."/>
            <person name="Baldrian P."/>
            <person name="Vilgalys R."/>
            <person name="Dunand C."/>
            <person name="Henrissat B."/>
            <person name="Grigoriev I.V."/>
            <person name="Hibbett D."/>
            <person name="Nagy L.G."/>
            <person name="Martin F.M."/>
        </authorList>
    </citation>
    <scope>NUCLEOTIDE SEQUENCE</scope>
    <source>
        <strain evidence="1">UP504</strain>
    </source>
</reference>
<accession>A0A9P6DTR4</accession>
<keyword evidence="2" id="KW-1185">Reference proteome</keyword>
<gene>
    <name evidence="1" type="ORF">BS47DRAFT_113745</name>
</gene>
<organism evidence="1 2">
    <name type="scientific">Hydnum rufescens UP504</name>
    <dbReference type="NCBI Taxonomy" id="1448309"/>
    <lineage>
        <taxon>Eukaryota</taxon>
        <taxon>Fungi</taxon>
        <taxon>Dikarya</taxon>
        <taxon>Basidiomycota</taxon>
        <taxon>Agaricomycotina</taxon>
        <taxon>Agaricomycetes</taxon>
        <taxon>Cantharellales</taxon>
        <taxon>Hydnaceae</taxon>
        <taxon>Hydnum</taxon>
    </lineage>
</organism>
<evidence type="ECO:0000313" key="2">
    <source>
        <dbReference type="Proteomes" id="UP000886523"/>
    </source>
</evidence>
<comment type="caution">
    <text evidence="1">The sequence shown here is derived from an EMBL/GenBank/DDBJ whole genome shotgun (WGS) entry which is preliminary data.</text>
</comment>
<name>A0A9P6DTR4_9AGAM</name>
<protein>
    <submittedName>
        <fullName evidence="1">Uncharacterized protein</fullName>
    </submittedName>
</protein>